<reference evidence="12" key="1">
    <citation type="submission" date="2015-11" db="EMBL/GenBank/DDBJ databases">
        <title>De novo transcriptome assembly of four potential Pierce s Disease insect vectors from Arizona vineyards.</title>
        <authorList>
            <person name="Tassone E.E."/>
        </authorList>
    </citation>
    <scope>NUCLEOTIDE SEQUENCE</scope>
</reference>
<evidence type="ECO:0000256" key="1">
    <source>
        <dbReference type="ARBA" id="ARBA00004141"/>
    </source>
</evidence>
<dbReference type="PANTHER" id="PTHR46065">
    <property type="entry name" value="E3 UBIQUITIN-PROTEIN LIGASE MARCH 2/3 FAMILY MEMBER"/>
    <property type="match status" value="1"/>
</dbReference>
<evidence type="ECO:0000256" key="10">
    <source>
        <dbReference type="SAM" id="Phobius"/>
    </source>
</evidence>
<dbReference type="GO" id="GO:0016567">
    <property type="term" value="P:protein ubiquitination"/>
    <property type="evidence" value="ECO:0007669"/>
    <property type="project" value="TreeGrafter"/>
</dbReference>
<keyword evidence="5" id="KW-0863">Zinc-finger</keyword>
<evidence type="ECO:0000256" key="2">
    <source>
        <dbReference type="ARBA" id="ARBA00022679"/>
    </source>
</evidence>
<keyword evidence="3 10" id="KW-0812">Transmembrane</keyword>
<organism evidence="12">
    <name type="scientific">Graphocephala atropunctata</name>
    <dbReference type="NCBI Taxonomy" id="36148"/>
    <lineage>
        <taxon>Eukaryota</taxon>
        <taxon>Metazoa</taxon>
        <taxon>Ecdysozoa</taxon>
        <taxon>Arthropoda</taxon>
        <taxon>Hexapoda</taxon>
        <taxon>Insecta</taxon>
        <taxon>Pterygota</taxon>
        <taxon>Neoptera</taxon>
        <taxon>Paraneoptera</taxon>
        <taxon>Hemiptera</taxon>
        <taxon>Auchenorrhyncha</taxon>
        <taxon>Membracoidea</taxon>
        <taxon>Cicadellidae</taxon>
        <taxon>Cicadellinae</taxon>
        <taxon>Cicadellini</taxon>
        <taxon>Graphocephala</taxon>
    </lineage>
</organism>
<keyword evidence="7" id="KW-0862">Zinc</keyword>
<dbReference type="InterPro" id="IPR013083">
    <property type="entry name" value="Znf_RING/FYVE/PHD"/>
</dbReference>
<name>A0A1B6MFQ1_9HEMI</name>
<evidence type="ECO:0000256" key="3">
    <source>
        <dbReference type="ARBA" id="ARBA00022692"/>
    </source>
</evidence>
<evidence type="ECO:0000256" key="9">
    <source>
        <dbReference type="ARBA" id="ARBA00023136"/>
    </source>
</evidence>
<evidence type="ECO:0000313" key="12">
    <source>
        <dbReference type="EMBL" id="JAT34736.1"/>
    </source>
</evidence>
<feature type="transmembrane region" description="Helical" evidence="10">
    <location>
        <begin position="146"/>
        <end position="165"/>
    </location>
</feature>
<evidence type="ECO:0000256" key="5">
    <source>
        <dbReference type="ARBA" id="ARBA00022771"/>
    </source>
</evidence>
<accession>A0A1B6MFQ1</accession>
<feature type="domain" description="RING-CH-type" evidence="11">
    <location>
        <begin position="7"/>
        <end position="67"/>
    </location>
</feature>
<keyword evidence="6" id="KW-0833">Ubl conjugation pathway</keyword>
<dbReference type="AlphaFoldDB" id="A0A1B6MFQ1"/>
<dbReference type="Pfam" id="PF12906">
    <property type="entry name" value="RINGv"/>
    <property type="match status" value="1"/>
</dbReference>
<evidence type="ECO:0000256" key="6">
    <source>
        <dbReference type="ARBA" id="ARBA00022786"/>
    </source>
</evidence>
<proteinExistence type="predicted"/>
<dbReference type="SMART" id="SM00744">
    <property type="entry name" value="RINGv"/>
    <property type="match status" value="1"/>
</dbReference>
<dbReference type="InterPro" id="IPR011016">
    <property type="entry name" value="Znf_RING-CH"/>
</dbReference>
<protein>
    <recommendedName>
        <fullName evidence="11">RING-CH-type domain-containing protein</fullName>
    </recommendedName>
</protein>
<keyword evidence="4" id="KW-0479">Metal-binding</keyword>
<evidence type="ECO:0000256" key="7">
    <source>
        <dbReference type="ARBA" id="ARBA00022833"/>
    </source>
</evidence>
<dbReference type="GO" id="GO:0008270">
    <property type="term" value="F:zinc ion binding"/>
    <property type="evidence" value="ECO:0007669"/>
    <property type="project" value="UniProtKB-KW"/>
</dbReference>
<dbReference type="PANTHER" id="PTHR46065:SF3">
    <property type="entry name" value="FI20425P1"/>
    <property type="match status" value="1"/>
</dbReference>
<sequence length="316" mass="36679">MMLPSNDQESNIIECRICHSKTTRDLILSPCLCKGSMGCVHIGCLEHWLNISSHTFCELCSYKFEVIQVRRYTFFQSIPVWFMQNHNSLHKTLFFVILSTINSVLLCWMWILWITNVPSSFVKERETESNDTHIKEDDQDIGQTKWIVVFMFLTLLTVFAIKGLCCDVCHVVKIQCQAWYQWWNSTVNVQLVLDLQNYKICNKLDETKNHDFKFNQEKVSSKKEEANYHDFKDTQGEINNKIGEASVHHLKCIEENTSDTKEHASKDHDIIEMCQEKSDTCVDEEFVCDEEITVADNHSRNAPNVTPSTNQSDGNC</sequence>
<keyword evidence="2" id="KW-0808">Transferase</keyword>
<evidence type="ECO:0000256" key="8">
    <source>
        <dbReference type="ARBA" id="ARBA00022989"/>
    </source>
</evidence>
<gene>
    <name evidence="12" type="ORF">g.51831</name>
</gene>
<keyword evidence="8 10" id="KW-1133">Transmembrane helix</keyword>
<comment type="subcellular location">
    <subcellularLocation>
        <location evidence="1">Membrane</location>
        <topology evidence="1">Multi-pass membrane protein</topology>
    </subcellularLocation>
</comment>
<dbReference type="SUPFAM" id="SSF57850">
    <property type="entry name" value="RING/U-box"/>
    <property type="match status" value="1"/>
</dbReference>
<dbReference type="GO" id="GO:0016020">
    <property type="term" value="C:membrane"/>
    <property type="evidence" value="ECO:0007669"/>
    <property type="project" value="UniProtKB-SubCell"/>
</dbReference>
<dbReference type="Gene3D" id="3.30.40.10">
    <property type="entry name" value="Zinc/RING finger domain, C3HC4 (zinc finger)"/>
    <property type="match status" value="1"/>
</dbReference>
<evidence type="ECO:0000259" key="11">
    <source>
        <dbReference type="PROSITE" id="PS51292"/>
    </source>
</evidence>
<dbReference type="GO" id="GO:0004842">
    <property type="term" value="F:ubiquitin-protein transferase activity"/>
    <property type="evidence" value="ECO:0007669"/>
    <property type="project" value="TreeGrafter"/>
</dbReference>
<feature type="transmembrane region" description="Helical" evidence="10">
    <location>
        <begin position="93"/>
        <end position="113"/>
    </location>
</feature>
<dbReference type="EMBL" id="GEBQ01005241">
    <property type="protein sequence ID" value="JAT34736.1"/>
    <property type="molecule type" value="Transcribed_RNA"/>
</dbReference>
<dbReference type="PROSITE" id="PS51292">
    <property type="entry name" value="ZF_RING_CH"/>
    <property type="match status" value="1"/>
</dbReference>
<keyword evidence="9 10" id="KW-0472">Membrane</keyword>
<evidence type="ECO:0000256" key="4">
    <source>
        <dbReference type="ARBA" id="ARBA00022723"/>
    </source>
</evidence>